<dbReference type="EMBL" id="CP051141">
    <property type="protein sequence ID" value="QIW98850.1"/>
    <property type="molecule type" value="Genomic_DNA"/>
</dbReference>
<dbReference type="OrthoDB" id="9986881at2759"/>
<dbReference type="Gene3D" id="4.10.240.10">
    <property type="entry name" value="Zn(2)-C6 fungal-type DNA-binding domain"/>
    <property type="match status" value="1"/>
</dbReference>
<feature type="region of interest" description="Disordered" evidence="7">
    <location>
        <begin position="57"/>
        <end position="106"/>
    </location>
</feature>
<dbReference type="AlphaFoldDB" id="A0A6H0XW12"/>
<keyword evidence="6" id="KW-0539">Nucleus</keyword>
<keyword evidence="3" id="KW-0805">Transcription regulation</keyword>
<evidence type="ECO:0000256" key="2">
    <source>
        <dbReference type="ARBA" id="ARBA00022833"/>
    </source>
</evidence>
<dbReference type="PROSITE" id="PS00463">
    <property type="entry name" value="ZN2_CY6_FUNGAL_1"/>
    <property type="match status" value="1"/>
</dbReference>
<dbReference type="Proteomes" id="UP000503462">
    <property type="component" value="Chromosome 3"/>
</dbReference>
<dbReference type="InterPro" id="IPR001138">
    <property type="entry name" value="Zn2Cys6_DnaBD"/>
</dbReference>
<evidence type="ECO:0000313" key="9">
    <source>
        <dbReference type="EMBL" id="QIW98850.1"/>
    </source>
</evidence>
<evidence type="ECO:0000256" key="4">
    <source>
        <dbReference type="ARBA" id="ARBA00023125"/>
    </source>
</evidence>
<evidence type="ECO:0000256" key="7">
    <source>
        <dbReference type="SAM" id="MobiDB-lite"/>
    </source>
</evidence>
<dbReference type="SUPFAM" id="SSF57701">
    <property type="entry name" value="Zn2/Cys6 DNA-binding domain"/>
    <property type="match status" value="1"/>
</dbReference>
<evidence type="ECO:0000259" key="8">
    <source>
        <dbReference type="PROSITE" id="PS50048"/>
    </source>
</evidence>
<dbReference type="InterPro" id="IPR036864">
    <property type="entry name" value="Zn2-C6_fun-type_DNA-bd_sf"/>
</dbReference>
<evidence type="ECO:0000256" key="6">
    <source>
        <dbReference type="ARBA" id="ARBA00023242"/>
    </source>
</evidence>
<dbReference type="PANTHER" id="PTHR31779:SF5">
    <property type="entry name" value="ZN(II)2CYS6 TRANSCRIPTION FACTOR (EUROFUNG)"/>
    <property type="match status" value="1"/>
</dbReference>
<dbReference type="SMART" id="SM00066">
    <property type="entry name" value="GAL4"/>
    <property type="match status" value="1"/>
</dbReference>
<dbReference type="InterPro" id="IPR052478">
    <property type="entry name" value="Metabolite_Synth_Reg"/>
</dbReference>
<dbReference type="PROSITE" id="PS50048">
    <property type="entry name" value="ZN2_CY6_FUNGAL_2"/>
    <property type="match status" value="1"/>
</dbReference>
<dbReference type="Pfam" id="PF00172">
    <property type="entry name" value="Zn_clus"/>
    <property type="match status" value="1"/>
</dbReference>
<gene>
    <name evidence="9" type="ORF">AMS68_004368</name>
</gene>
<feature type="compositionally biased region" description="Basic and acidic residues" evidence="7">
    <location>
        <begin position="92"/>
        <end position="104"/>
    </location>
</feature>
<name>A0A6H0XW12_9PEZI</name>
<dbReference type="PANTHER" id="PTHR31779">
    <property type="entry name" value="2-NITROPROPANE DIOXYGENASE FAMILY, PUTATIVE (AFU_ORTHOLOGUE AFUA_2G17430)-RELATED"/>
    <property type="match status" value="1"/>
</dbReference>
<evidence type="ECO:0000256" key="1">
    <source>
        <dbReference type="ARBA" id="ARBA00022723"/>
    </source>
</evidence>
<dbReference type="GO" id="GO:0008270">
    <property type="term" value="F:zinc ion binding"/>
    <property type="evidence" value="ECO:0007669"/>
    <property type="project" value="InterPro"/>
</dbReference>
<dbReference type="CDD" id="cd12148">
    <property type="entry name" value="fungal_TF_MHR"/>
    <property type="match status" value="1"/>
</dbReference>
<protein>
    <recommendedName>
        <fullName evidence="8">Zn(2)-C6 fungal-type domain-containing protein</fullName>
    </recommendedName>
</protein>
<evidence type="ECO:0000256" key="5">
    <source>
        <dbReference type="ARBA" id="ARBA00023163"/>
    </source>
</evidence>
<accession>A0A6H0XW12</accession>
<dbReference type="GO" id="GO:0003677">
    <property type="term" value="F:DNA binding"/>
    <property type="evidence" value="ECO:0007669"/>
    <property type="project" value="UniProtKB-KW"/>
</dbReference>
<proteinExistence type="predicted"/>
<reference evidence="9 10" key="1">
    <citation type="journal article" date="2016" name="Sci. Rep.">
        <title>Peltaster fructicola genome reveals evolution from an invasive phytopathogen to an ectophytic parasite.</title>
        <authorList>
            <person name="Xu C."/>
            <person name="Chen H."/>
            <person name="Gleason M.L."/>
            <person name="Xu J.R."/>
            <person name="Liu H."/>
            <person name="Zhang R."/>
            <person name="Sun G."/>
        </authorList>
    </citation>
    <scope>NUCLEOTIDE SEQUENCE [LARGE SCALE GENOMIC DNA]</scope>
    <source>
        <strain evidence="9 10">LNHT1506</strain>
    </source>
</reference>
<evidence type="ECO:0000256" key="3">
    <source>
        <dbReference type="ARBA" id="ARBA00023015"/>
    </source>
</evidence>
<feature type="compositionally biased region" description="Polar residues" evidence="7">
    <location>
        <begin position="65"/>
        <end position="86"/>
    </location>
</feature>
<dbReference type="GO" id="GO:0009410">
    <property type="term" value="P:response to xenobiotic stimulus"/>
    <property type="evidence" value="ECO:0007669"/>
    <property type="project" value="TreeGrafter"/>
</dbReference>
<keyword evidence="1" id="KW-0479">Metal-binding</keyword>
<organism evidence="9 10">
    <name type="scientific">Peltaster fructicola</name>
    <dbReference type="NCBI Taxonomy" id="286661"/>
    <lineage>
        <taxon>Eukaryota</taxon>
        <taxon>Fungi</taxon>
        <taxon>Dikarya</taxon>
        <taxon>Ascomycota</taxon>
        <taxon>Pezizomycotina</taxon>
        <taxon>Dothideomycetes</taxon>
        <taxon>Dothideomycetes incertae sedis</taxon>
        <taxon>Peltaster</taxon>
    </lineage>
</organism>
<sequence>MNSPTGSIRQHRRRQRIACDSCRERKRKCDGKKPCNQCERFEYDCFYRTTPRSRRARTTAAESLVESTGSPSAAFLSTSQSKQSVPSPARGPDGRTPHDGHFGDDGILQAIEGNSGAAFARSLIRTLDPHDVPTMRMLAWNIFLGSRQVNTAQAETLQEIVSEEAMRQLAQVYLSKIQPCYGFTDSLALHAMIDSVWNASDTTNAQIAVLCGIAALACLFAGDQDLEVEVKLVSLAKRLLDPALAEPPSSQSATAWLLRAVYLRLTARPEEAWLASCTTMHVIDAAGLANPARKNVNGPAQDAHWQRRVLDVAQHLNIWMSYDLGRCRVVLRDIDTTPTASRPGEYTAELLELLPYSQDLDPANDMNGRKLTAALEAVLNRVHTEPPSVMAQCNLMLCIYRRLHAARTEIAGVILAPVIDLLRRGITAVHSAITIGMPWHHVANIPFQTVCTLLAIDTPESLLLLGDALACVRRVNDVYCTAATQEAATTATSLLQLHRLRREAEIRKHSSMLDYYPLVPQASSDDAGVDMLDDLDILDSWWHHEFGPISLDDPALA</sequence>
<keyword evidence="4" id="KW-0238">DNA-binding</keyword>
<keyword evidence="10" id="KW-1185">Reference proteome</keyword>
<dbReference type="GO" id="GO:0000981">
    <property type="term" value="F:DNA-binding transcription factor activity, RNA polymerase II-specific"/>
    <property type="evidence" value="ECO:0007669"/>
    <property type="project" value="InterPro"/>
</dbReference>
<evidence type="ECO:0000313" key="10">
    <source>
        <dbReference type="Proteomes" id="UP000503462"/>
    </source>
</evidence>
<feature type="domain" description="Zn(2)-C6 fungal-type" evidence="8">
    <location>
        <begin position="18"/>
        <end position="47"/>
    </location>
</feature>
<dbReference type="CDD" id="cd00067">
    <property type="entry name" value="GAL4"/>
    <property type="match status" value="1"/>
</dbReference>
<keyword evidence="5" id="KW-0804">Transcription</keyword>
<keyword evidence="2" id="KW-0862">Zinc</keyword>